<evidence type="ECO:0000313" key="2">
    <source>
        <dbReference type="EMBL" id="KAK3282931.1"/>
    </source>
</evidence>
<dbReference type="Proteomes" id="UP001190700">
    <property type="component" value="Unassembled WGS sequence"/>
</dbReference>
<protein>
    <submittedName>
        <fullName evidence="2">Uncharacterized protein</fullName>
    </submittedName>
</protein>
<evidence type="ECO:0000256" key="1">
    <source>
        <dbReference type="SAM" id="MobiDB-lite"/>
    </source>
</evidence>
<sequence>MLCVADPWTMLCVWLRSLTIRAKKAKAAQEQQERAEKKYTEKLRLTEQQARQAEEKARNLEKAIGGASGSAADARPTKVELHQATLLREKELRVEVEEAERQREATLVEELRRQLQQQGQKQLELTAESAEERGRRLAAETRST</sequence>
<evidence type="ECO:0000313" key="3">
    <source>
        <dbReference type="Proteomes" id="UP001190700"/>
    </source>
</evidence>
<feature type="compositionally biased region" description="Basic and acidic residues" evidence="1">
    <location>
        <begin position="52"/>
        <end position="61"/>
    </location>
</feature>
<reference evidence="2 3" key="1">
    <citation type="journal article" date="2015" name="Genome Biol. Evol.">
        <title>Comparative Genomics of a Bacterivorous Green Alga Reveals Evolutionary Causalities and Consequences of Phago-Mixotrophic Mode of Nutrition.</title>
        <authorList>
            <person name="Burns J.A."/>
            <person name="Paasch A."/>
            <person name="Narechania A."/>
            <person name="Kim E."/>
        </authorList>
    </citation>
    <scope>NUCLEOTIDE SEQUENCE [LARGE SCALE GENOMIC DNA]</scope>
    <source>
        <strain evidence="2 3">PLY_AMNH</strain>
    </source>
</reference>
<dbReference type="EMBL" id="LGRX02003094">
    <property type="protein sequence ID" value="KAK3282931.1"/>
    <property type="molecule type" value="Genomic_DNA"/>
</dbReference>
<proteinExistence type="predicted"/>
<feature type="region of interest" description="Disordered" evidence="1">
    <location>
        <begin position="118"/>
        <end position="144"/>
    </location>
</feature>
<name>A0AAE0LEY7_9CHLO</name>
<feature type="region of interest" description="Disordered" evidence="1">
    <location>
        <begin position="47"/>
        <end position="77"/>
    </location>
</feature>
<gene>
    <name evidence="2" type="ORF">CYMTET_9353</name>
</gene>
<accession>A0AAE0LEY7</accession>
<dbReference type="AlphaFoldDB" id="A0AAE0LEY7"/>
<feature type="non-terminal residue" evidence="2">
    <location>
        <position position="144"/>
    </location>
</feature>
<keyword evidence="3" id="KW-1185">Reference proteome</keyword>
<comment type="caution">
    <text evidence="2">The sequence shown here is derived from an EMBL/GenBank/DDBJ whole genome shotgun (WGS) entry which is preliminary data.</text>
</comment>
<organism evidence="2 3">
    <name type="scientific">Cymbomonas tetramitiformis</name>
    <dbReference type="NCBI Taxonomy" id="36881"/>
    <lineage>
        <taxon>Eukaryota</taxon>
        <taxon>Viridiplantae</taxon>
        <taxon>Chlorophyta</taxon>
        <taxon>Pyramimonadophyceae</taxon>
        <taxon>Pyramimonadales</taxon>
        <taxon>Pyramimonadaceae</taxon>
        <taxon>Cymbomonas</taxon>
    </lineage>
</organism>
<feature type="compositionally biased region" description="Basic and acidic residues" evidence="1">
    <location>
        <begin position="130"/>
        <end position="144"/>
    </location>
</feature>